<name>A0A9X2A506_9BACI</name>
<proteinExistence type="predicted"/>
<dbReference type="EMBL" id="JAKRYL010000006">
    <property type="protein sequence ID" value="MCL7747017.1"/>
    <property type="molecule type" value="Genomic_DNA"/>
</dbReference>
<sequence>MKKVASYYLLPVVFFLLLSASQLYGQTLQAILMTILGSACMGLLTGFVIHIAMIVKKKVSK</sequence>
<keyword evidence="3" id="KW-1185">Reference proteome</keyword>
<evidence type="ECO:0000256" key="1">
    <source>
        <dbReference type="SAM" id="Phobius"/>
    </source>
</evidence>
<evidence type="ECO:0000313" key="3">
    <source>
        <dbReference type="Proteomes" id="UP001139150"/>
    </source>
</evidence>
<dbReference type="Proteomes" id="UP001139150">
    <property type="component" value="Unassembled WGS sequence"/>
</dbReference>
<keyword evidence="1" id="KW-1133">Transmembrane helix</keyword>
<protein>
    <submittedName>
        <fullName evidence="2">Uncharacterized protein</fullName>
    </submittedName>
</protein>
<organism evidence="2 3">
    <name type="scientific">Halalkalibacter alkaliphilus</name>
    <dbReference type="NCBI Taxonomy" id="2917993"/>
    <lineage>
        <taxon>Bacteria</taxon>
        <taxon>Bacillati</taxon>
        <taxon>Bacillota</taxon>
        <taxon>Bacilli</taxon>
        <taxon>Bacillales</taxon>
        <taxon>Bacillaceae</taxon>
        <taxon>Halalkalibacter</taxon>
    </lineage>
</organism>
<keyword evidence="1" id="KW-0472">Membrane</keyword>
<dbReference type="RefSeq" id="WP_250095921.1">
    <property type="nucleotide sequence ID" value="NZ_JAKRYL010000006.1"/>
</dbReference>
<feature type="transmembrane region" description="Helical" evidence="1">
    <location>
        <begin position="35"/>
        <end position="55"/>
    </location>
</feature>
<accession>A0A9X2A506</accession>
<dbReference type="AlphaFoldDB" id="A0A9X2A506"/>
<gene>
    <name evidence="2" type="ORF">MF646_07755</name>
</gene>
<reference evidence="2" key="1">
    <citation type="submission" date="2022-02" db="EMBL/GenBank/DDBJ databases">
        <title>Halalkalibacter sp. nov. isolated from Lonar Lake, India.</title>
        <authorList>
            <person name="Joshi A."/>
            <person name="Thite S."/>
            <person name="Lodha T."/>
        </authorList>
    </citation>
    <scope>NUCLEOTIDE SEQUENCE</scope>
    <source>
        <strain evidence="2">MEB205</strain>
    </source>
</reference>
<keyword evidence="1" id="KW-0812">Transmembrane</keyword>
<comment type="caution">
    <text evidence="2">The sequence shown here is derived from an EMBL/GenBank/DDBJ whole genome shotgun (WGS) entry which is preliminary data.</text>
</comment>
<evidence type="ECO:0000313" key="2">
    <source>
        <dbReference type="EMBL" id="MCL7747017.1"/>
    </source>
</evidence>